<dbReference type="EMBL" id="JWSZ01000001">
    <property type="protein sequence ID" value="KIC60136.1"/>
    <property type="molecule type" value="Genomic_DNA"/>
</dbReference>
<reference evidence="1 2" key="1">
    <citation type="submission" date="2014-12" db="EMBL/GenBank/DDBJ databases">
        <title>Genome sequencing of Microbacterium hominis TPW29.</title>
        <authorList>
            <person name="Tan P.W."/>
            <person name="Chan K.-G."/>
        </authorList>
    </citation>
    <scope>NUCLEOTIDE SEQUENCE [LARGE SCALE GENOMIC DNA]</scope>
    <source>
        <strain evidence="1 2">TPW29</strain>
    </source>
</reference>
<dbReference type="Proteomes" id="UP000031202">
    <property type="component" value="Unassembled WGS sequence"/>
</dbReference>
<evidence type="ECO:0000313" key="2">
    <source>
        <dbReference type="Proteomes" id="UP000031202"/>
    </source>
</evidence>
<gene>
    <name evidence="1" type="ORF">RM52_01690</name>
</gene>
<proteinExistence type="predicted"/>
<sequence>MAAVTVANGSMPAALTLARISRHVAGGGESTQRWDLTRQGDRSLGGGAGVIDIVSGGRRVADLRHVEGSEE</sequence>
<dbReference type="AlphaFoldDB" id="A0A0B4D0F1"/>
<protein>
    <submittedName>
        <fullName evidence="1">Uncharacterized protein</fullName>
    </submittedName>
</protein>
<name>A0A0B4D0F1_9MICO</name>
<organism evidence="1 2">
    <name type="scientific">Microbacterium hominis</name>
    <dbReference type="NCBI Taxonomy" id="162426"/>
    <lineage>
        <taxon>Bacteria</taxon>
        <taxon>Bacillati</taxon>
        <taxon>Actinomycetota</taxon>
        <taxon>Actinomycetes</taxon>
        <taxon>Micrococcales</taxon>
        <taxon>Microbacteriaceae</taxon>
        <taxon>Microbacterium</taxon>
    </lineage>
</organism>
<comment type="caution">
    <text evidence="1">The sequence shown here is derived from an EMBL/GenBank/DDBJ whole genome shotgun (WGS) entry which is preliminary data.</text>
</comment>
<evidence type="ECO:0000313" key="1">
    <source>
        <dbReference type="EMBL" id="KIC60136.1"/>
    </source>
</evidence>
<accession>A0A0B4D0F1</accession>